<keyword evidence="1" id="KW-0234">DNA repair</keyword>
<dbReference type="Pfam" id="PF05970">
    <property type="entry name" value="PIF1"/>
    <property type="match status" value="1"/>
</dbReference>
<feature type="domain" description="DNA helicase Pif1-like 2B" evidence="4">
    <location>
        <begin position="1299"/>
        <end position="1343"/>
    </location>
</feature>
<dbReference type="InterPro" id="IPR049163">
    <property type="entry name" value="Pif1-like_2B_dom"/>
</dbReference>
<keyword evidence="1" id="KW-0378">Hydrolase</keyword>
<dbReference type="InterPro" id="IPR027417">
    <property type="entry name" value="P-loop_NTPase"/>
</dbReference>
<dbReference type="GO" id="GO:0006310">
    <property type="term" value="P:DNA recombination"/>
    <property type="evidence" value="ECO:0007669"/>
    <property type="project" value="UniProtKB-KW"/>
</dbReference>
<keyword evidence="1" id="KW-0347">Helicase</keyword>
<dbReference type="Pfam" id="PF21530">
    <property type="entry name" value="Pif1_2B_dom"/>
    <property type="match status" value="1"/>
</dbReference>
<gene>
    <name evidence="5" type="ORF">ZHD862_LOCUS20922</name>
</gene>
<feature type="domain" description="DNA helicase Pif1-like DEAD-box helicase" evidence="2">
    <location>
        <begin position="1001"/>
        <end position="1205"/>
    </location>
</feature>
<dbReference type="PANTHER" id="PTHR10492:SF57">
    <property type="entry name" value="ATP-DEPENDENT DNA HELICASE"/>
    <property type="match status" value="1"/>
</dbReference>
<proteinExistence type="inferred from homology"/>
<comment type="similarity">
    <text evidence="1">Belongs to the helicase family.</text>
</comment>
<comment type="caution">
    <text evidence="5">The sequence shown here is derived from an EMBL/GenBank/DDBJ whole genome shotgun (WGS) entry which is preliminary data.</text>
</comment>
<evidence type="ECO:0000313" key="6">
    <source>
        <dbReference type="Proteomes" id="UP000663864"/>
    </source>
</evidence>
<dbReference type="InterPro" id="IPR025476">
    <property type="entry name" value="Helitron_helicase-like"/>
</dbReference>
<dbReference type="Proteomes" id="UP000663864">
    <property type="component" value="Unassembled WGS sequence"/>
</dbReference>
<comment type="cofactor">
    <cofactor evidence="1">
        <name>Mg(2+)</name>
        <dbReference type="ChEBI" id="CHEBI:18420"/>
    </cofactor>
</comment>
<dbReference type="CDD" id="cd18809">
    <property type="entry name" value="SF1_C_RecD"/>
    <property type="match status" value="1"/>
</dbReference>
<accession>A0A814TQE8</accession>
<dbReference type="EMBL" id="CAJNOT010001215">
    <property type="protein sequence ID" value="CAF1165415.1"/>
    <property type="molecule type" value="Genomic_DNA"/>
</dbReference>
<evidence type="ECO:0000256" key="1">
    <source>
        <dbReference type="RuleBase" id="RU363044"/>
    </source>
</evidence>
<reference evidence="5" key="1">
    <citation type="submission" date="2021-02" db="EMBL/GenBank/DDBJ databases">
        <authorList>
            <person name="Nowell W R."/>
        </authorList>
    </citation>
    <scope>NUCLEOTIDE SEQUENCE</scope>
</reference>
<name>A0A814TQE8_9BILA</name>
<keyword evidence="1" id="KW-0233">DNA recombination</keyword>
<evidence type="ECO:0000259" key="4">
    <source>
        <dbReference type="Pfam" id="PF21530"/>
    </source>
</evidence>
<evidence type="ECO:0000259" key="3">
    <source>
        <dbReference type="Pfam" id="PF14214"/>
    </source>
</evidence>
<evidence type="ECO:0000259" key="2">
    <source>
        <dbReference type="Pfam" id="PF05970"/>
    </source>
</evidence>
<keyword evidence="1" id="KW-0227">DNA damage</keyword>
<dbReference type="GO" id="GO:0016787">
    <property type="term" value="F:hydrolase activity"/>
    <property type="evidence" value="ECO:0007669"/>
    <property type="project" value="UniProtKB-KW"/>
</dbReference>
<feature type="domain" description="Helitron helicase-like" evidence="3">
    <location>
        <begin position="578"/>
        <end position="704"/>
    </location>
</feature>
<dbReference type="InterPro" id="IPR010285">
    <property type="entry name" value="DNA_helicase_pif1-like_DEAD"/>
</dbReference>
<dbReference type="Pfam" id="PF14214">
    <property type="entry name" value="Helitron_like_N"/>
    <property type="match status" value="2"/>
</dbReference>
<dbReference type="SUPFAM" id="SSF52540">
    <property type="entry name" value="P-loop containing nucleoside triphosphate hydrolases"/>
    <property type="match status" value="2"/>
</dbReference>
<evidence type="ECO:0000313" key="5">
    <source>
        <dbReference type="EMBL" id="CAF1165415.1"/>
    </source>
</evidence>
<feature type="non-terminal residue" evidence="5">
    <location>
        <position position="1"/>
    </location>
</feature>
<dbReference type="Gene3D" id="3.40.50.300">
    <property type="entry name" value="P-loop containing nucleotide triphosphate hydrolases"/>
    <property type="match status" value="2"/>
</dbReference>
<sequence length="1449" mass="165378">MDHATNTRNKVTILEFYSNKIAIRRNHFNPLFYGGKLFQQYLVYAYARYQANRMAYIRNNQKTLRVESYKGLLDHVNSTGRDNNARVGNIFILPSTYVGGPRFMSKLYQDNMAMVLKFGRPDLFITFTCNPKWEEIKSELIPFQTSSGRPDLVTRVFRWKLKGFLDDIVKRKIFGEILAYVYVIEHQKRGLPHAHCLFTLSNEDKIKTADDVDNIISAELPNRNEQLELYNIILTQNIHGPCGRLNPKSLCMVEGSCSKNFPKAFCSETDVSTDGYPIYRRPNNSHEAHFTRSNIQVDNRFVVPYNSFLSLKYNAHINVELCSTVKAIKYINKYITKGYDCARIGVQVNSNDNVEKVVDYDEIKQYLNCRYISSQEAAWHLQDFPIHETDEKSTNFREFIRQYNNANAFASMGAKIEDIPGNGPYCFKISGEVYHCTSENIQIDTTLNQNSIRRLTHQPSYAELYVYDADTSIDIRMTNPANAQCLRDYMITINAVLNNVSPYASCYRKLREIYEKEVSNARIIGSFMKKISLIFTRNLHDDQRVYNAPRTSDDVAIIYVADRDGNIPAELDFAVQPSLLDHFNSIGRDNNARVGNIFILPSTYVGGPRFMSKLYQDNMAMVRKFGRPDLFITFTCNPKWEEIKSELKPFQTSSDRPDLVTRVFRLKLKEFLDDIVKRKIFGEILAYVYVIEHQKRGLPHARCLFTLSNEDKIKTADDVDNIISAELPNRNEQPGLYNIILTQNIHGPCCRLNPKSLCMVEGSCSKNFPKAFCNETDAPTDGYKIYRRRNNSNEAHFTRNNIQVDNHFVVPYNSFLSLKHNAHINVELCSTVKAIKYINKYITKDYDCARIGVQVISNDNVEKVVDYDEIKQYLNCRYISSQEAAWHLQDFPIHGQSHNVVMLSIHLEDGQSFFFKENQAETVLRRESVACTTLTAYFDLNVSDLGAHQYLYQDIPNHYIFKNKKWVKHSALSHHKEKAIDREDNLVNCTIDSNNLLWNDLNSDQLLAADAILKSVVDLNSQKCFYIDEPGGSGQTFLYRALIEKVNLIGKKSLIVAWTGIAATLLPGGITCHSAFSLPLDPTSVKFPRLTQTKKEFLKSIDLLIWDEASMALGTALEIVDLIFQDLMGIKTPFGGKVVVLGGDFRQVLSVIKKGSRCAIIASTIKKSSVWPLFLTFKLKRNMRAITDPDFSKWLLDIGDGIIPSPPTPKNQFSVGVPISFISNDIITDIFGNSFTCTDVENFSKRSILCPRNEDVRLINEHVLINLKNVEQMSFYAIDSVKNDDGAEDHDLQVNIPVEFLNTLNPSGLPPYKLNLKIGCIVMLLRNLLVNKGLCNGTRMNVRAFRQNVLQLEIITGSFSGTVHFIPRISLDTSNNPALPFNFVRHQFPVRLAYAMTINKSQGQTFDKVGLYLPEPCFSHGQFYTGCSRTTESNCLKIQVQDTTRQSKA</sequence>
<dbReference type="GO" id="GO:0043139">
    <property type="term" value="F:5'-3' DNA helicase activity"/>
    <property type="evidence" value="ECO:0007669"/>
    <property type="project" value="UniProtKB-EC"/>
</dbReference>
<protein>
    <recommendedName>
        <fullName evidence="1">ATP-dependent DNA helicase</fullName>
        <ecNumber evidence="1">5.6.2.3</ecNumber>
    </recommendedName>
</protein>
<dbReference type="GO" id="GO:0000723">
    <property type="term" value="P:telomere maintenance"/>
    <property type="evidence" value="ECO:0007669"/>
    <property type="project" value="InterPro"/>
</dbReference>
<feature type="domain" description="Helitron helicase-like" evidence="3">
    <location>
        <begin position="20"/>
        <end position="197"/>
    </location>
</feature>
<comment type="catalytic activity">
    <reaction evidence="1">
        <text>ATP + H2O = ADP + phosphate + H(+)</text>
        <dbReference type="Rhea" id="RHEA:13065"/>
        <dbReference type="ChEBI" id="CHEBI:15377"/>
        <dbReference type="ChEBI" id="CHEBI:15378"/>
        <dbReference type="ChEBI" id="CHEBI:30616"/>
        <dbReference type="ChEBI" id="CHEBI:43474"/>
        <dbReference type="ChEBI" id="CHEBI:456216"/>
        <dbReference type="EC" id="5.6.2.3"/>
    </reaction>
</comment>
<dbReference type="GO" id="GO:0006281">
    <property type="term" value="P:DNA repair"/>
    <property type="evidence" value="ECO:0007669"/>
    <property type="project" value="UniProtKB-KW"/>
</dbReference>
<dbReference type="GO" id="GO:0005524">
    <property type="term" value="F:ATP binding"/>
    <property type="evidence" value="ECO:0007669"/>
    <property type="project" value="UniProtKB-KW"/>
</dbReference>
<organism evidence="5 6">
    <name type="scientific">Rotaria sordida</name>
    <dbReference type="NCBI Taxonomy" id="392033"/>
    <lineage>
        <taxon>Eukaryota</taxon>
        <taxon>Metazoa</taxon>
        <taxon>Spiralia</taxon>
        <taxon>Gnathifera</taxon>
        <taxon>Rotifera</taxon>
        <taxon>Eurotatoria</taxon>
        <taxon>Bdelloidea</taxon>
        <taxon>Philodinida</taxon>
        <taxon>Philodinidae</taxon>
        <taxon>Rotaria</taxon>
    </lineage>
</organism>
<keyword evidence="1" id="KW-0547">Nucleotide-binding</keyword>
<dbReference type="EC" id="5.6.2.3" evidence="1"/>
<keyword evidence="1" id="KW-0067">ATP-binding</keyword>
<dbReference type="PANTHER" id="PTHR10492">
    <property type="match status" value="1"/>
</dbReference>